<evidence type="ECO:0000313" key="3">
    <source>
        <dbReference type="Proteomes" id="UP000797356"/>
    </source>
</evidence>
<dbReference type="AlphaFoldDB" id="A0A8K0I5V3"/>
<gene>
    <name evidence="2" type="ORF">COCNU_04G008490</name>
</gene>
<sequence>MDSLLAVIGAAYHLKCKPLAMLACQALLDIIKDFSDMDRFEIELSYTAEEKRGSFSDSSSSSSLPTVILF</sequence>
<accession>A0A8K0I5V3</accession>
<evidence type="ECO:0000313" key="2">
    <source>
        <dbReference type="EMBL" id="KAG1338543.1"/>
    </source>
</evidence>
<name>A0A8K0I5V3_COCNU</name>
<evidence type="ECO:0000256" key="1">
    <source>
        <dbReference type="SAM" id="MobiDB-lite"/>
    </source>
</evidence>
<protein>
    <submittedName>
        <fullName evidence="2">Putative SKP1-like protein 3</fullName>
    </submittedName>
</protein>
<reference evidence="2" key="2">
    <citation type="submission" date="2019-07" db="EMBL/GenBank/DDBJ databases">
        <authorList>
            <person name="Yang Y."/>
            <person name="Bocs S."/>
            <person name="Baudouin L."/>
        </authorList>
    </citation>
    <scope>NUCLEOTIDE SEQUENCE</scope>
    <source>
        <tissue evidence="2">Spear leaf of Hainan Tall coconut</tissue>
    </source>
</reference>
<organism evidence="2 3">
    <name type="scientific">Cocos nucifera</name>
    <name type="common">Coconut palm</name>
    <dbReference type="NCBI Taxonomy" id="13894"/>
    <lineage>
        <taxon>Eukaryota</taxon>
        <taxon>Viridiplantae</taxon>
        <taxon>Streptophyta</taxon>
        <taxon>Embryophyta</taxon>
        <taxon>Tracheophyta</taxon>
        <taxon>Spermatophyta</taxon>
        <taxon>Magnoliopsida</taxon>
        <taxon>Liliopsida</taxon>
        <taxon>Arecaceae</taxon>
        <taxon>Arecoideae</taxon>
        <taxon>Cocoseae</taxon>
        <taxon>Attaleinae</taxon>
        <taxon>Cocos</taxon>
    </lineage>
</organism>
<comment type="caution">
    <text evidence="2">The sequence shown here is derived from an EMBL/GenBank/DDBJ whole genome shotgun (WGS) entry which is preliminary data.</text>
</comment>
<feature type="region of interest" description="Disordered" evidence="1">
    <location>
        <begin position="49"/>
        <end position="70"/>
    </location>
</feature>
<keyword evidence="3" id="KW-1185">Reference proteome</keyword>
<dbReference type="EMBL" id="CM017875">
    <property type="protein sequence ID" value="KAG1338543.1"/>
    <property type="molecule type" value="Genomic_DNA"/>
</dbReference>
<proteinExistence type="predicted"/>
<reference evidence="2" key="1">
    <citation type="journal article" date="2017" name="Gigascience">
        <title>The genome draft of coconut (Cocos nucifera).</title>
        <authorList>
            <person name="Xiao Y."/>
            <person name="Xu P."/>
            <person name="Fan H."/>
            <person name="Baudouin L."/>
            <person name="Xia W."/>
            <person name="Bocs S."/>
            <person name="Xu J."/>
            <person name="Li Q."/>
            <person name="Guo A."/>
            <person name="Zhou L."/>
            <person name="Li J."/>
            <person name="Wu Y."/>
            <person name="Ma Z."/>
            <person name="Armero A."/>
            <person name="Issali A.E."/>
            <person name="Liu N."/>
            <person name="Peng M."/>
            <person name="Yang Y."/>
        </authorList>
    </citation>
    <scope>NUCLEOTIDE SEQUENCE</scope>
    <source>
        <tissue evidence="2">Spear leaf of Hainan Tall coconut</tissue>
    </source>
</reference>
<dbReference type="Proteomes" id="UP000797356">
    <property type="component" value="Chromosome 4"/>
</dbReference>